<dbReference type="InterPro" id="IPR040079">
    <property type="entry name" value="Glutathione_S-Trfase"/>
</dbReference>
<comment type="caution">
    <text evidence="5">The sequence shown here is derived from an EMBL/GenBank/DDBJ whole genome shotgun (WGS) entry which is preliminary data.</text>
</comment>
<dbReference type="CDD" id="cd03048">
    <property type="entry name" value="GST_N_Ure2p_like"/>
    <property type="match status" value="1"/>
</dbReference>
<evidence type="ECO:0000313" key="6">
    <source>
        <dbReference type="Proteomes" id="UP000292702"/>
    </source>
</evidence>
<dbReference type="InterPro" id="IPR010987">
    <property type="entry name" value="Glutathione-S-Trfase_C-like"/>
</dbReference>
<dbReference type="PANTHER" id="PTHR44051">
    <property type="entry name" value="GLUTATHIONE S-TRANSFERASE-RELATED"/>
    <property type="match status" value="1"/>
</dbReference>
<dbReference type="PROSITE" id="PS50404">
    <property type="entry name" value="GST_NTER"/>
    <property type="match status" value="1"/>
</dbReference>
<dbReference type="SUPFAM" id="SSF52833">
    <property type="entry name" value="Thioredoxin-like"/>
    <property type="match status" value="1"/>
</dbReference>
<evidence type="ECO:0000256" key="1">
    <source>
        <dbReference type="ARBA" id="ARBA00007409"/>
    </source>
</evidence>
<dbReference type="STRING" id="92696.A0A4R0RKU8"/>
<dbReference type="PANTHER" id="PTHR44051:SF3">
    <property type="entry name" value="TRANSCRIPTIONAL REGULATOR URE2"/>
    <property type="match status" value="1"/>
</dbReference>
<organism evidence="5 6">
    <name type="scientific">Steccherinum ochraceum</name>
    <dbReference type="NCBI Taxonomy" id="92696"/>
    <lineage>
        <taxon>Eukaryota</taxon>
        <taxon>Fungi</taxon>
        <taxon>Dikarya</taxon>
        <taxon>Basidiomycota</taxon>
        <taxon>Agaricomycotina</taxon>
        <taxon>Agaricomycetes</taxon>
        <taxon>Polyporales</taxon>
        <taxon>Steccherinaceae</taxon>
        <taxon>Steccherinum</taxon>
    </lineage>
</organism>
<proteinExistence type="inferred from homology"/>
<sequence>MSHGKQFTLYSALVGVNAWKVVIVLEDLGLTYETVNLDLRKKEQKLPAYTSINPNGQVPALIDHHNRDFTVWDSCACMTYLVEKYDTEHKLSVESLEERMSMLQWMHFQNCCQGTMLVELFCFAFVMPEKSTLALKRYHGEIIRAYSVLESALKGLKENDGSDWLVGGKVTIADLGFVIWTHMTPFLMSTYEGRFNLHEDYPFVSAWHRRMAEIPVVKKVLDSYDQANRGLSSRLKQQNARAS</sequence>
<dbReference type="Gene3D" id="1.20.1050.130">
    <property type="match status" value="1"/>
</dbReference>
<evidence type="ECO:0000256" key="2">
    <source>
        <dbReference type="RuleBase" id="RU003494"/>
    </source>
</evidence>
<name>A0A4R0RKU8_9APHY</name>
<dbReference type="OrthoDB" id="2098326at2759"/>
<dbReference type="AlphaFoldDB" id="A0A4R0RKU8"/>
<dbReference type="SFLD" id="SFLDS00019">
    <property type="entry name" value="Glutathione_Transferase_(cytos"/>
    <property type="match status" value="1"/>
</dbReference>
<dbReference type="Pfam" id="PF02798">
    <property type="entry name" value="GST_N"/>
    <property type="match status" value="1"/>
</dbReference>
<keyword evidence="6" id="KW-1185">Reference proteome</keyword>
<keyword evidence="5" id="KW-0808">Transferase</keyword>
<dbReference type="SFLD" id="SFLDG00358">
    <property type="entry name" value="Main_(cytGST)"/>
    <property type="match status" value="1"/>
</dbReference>
<dbReference type="InterPro" id="IPR036249">
    <property type="entry name" value="Thioredoxin-like_sf"/>
</dbReference>
<gene>
    <name evidence="5" type="primary">GST2_5</name>
    <name evidence="5" type="ORF">EIP91_004099</name>
</gene>
<dbReference type="PROSITE" id="PS50405">
    <property type="entry name" value="GST_CTER"/>
    <property type="match status" value="1"/>
</dbReference>
<comment type="similarity">
    <text evidence="1 2">Belongs to the GST superfamily.</text>
</comment>
<evidence type="ECO:0000259" key="4">
    <source>
        <dbReference type="PROSITE" id="PS50405"/>
    </source>
</evidence>
<dbReference type="InterPro" id="IPR004046">
    <property type="entry name" value="GST_C"/>
</dbReference>
<dbReference type="Proteomes" id="UP000292702">
    <property type="component" value="Unassembled WGS sequence"/>
</dbReference>
<dbReference type="InterPro" id="IPR036282">
    <property type="entry name" value="Glutathione-S-Trfase_C_sf"/>
</dbReference>
<reference evidence="5 6" key="1">
    <citation type="submission" date="2018-11" db="EMBL/GenBank/DDBJ databases">
        <title>Genome assembly of Steccherinum ochraceum LE-BIN_3174, the white-rot fungus of the Steccherinaceae family (The Residual Polyporoid clade, Polyporales, Basidiomycota).</title>
        <authorList>
            <person name="Fedorova T.V."/>
            <person name="Glazunova O.A."/>
            <person name="Landesman E.O."/>
            <person name="Moiseenko K.V."/>
            <person name="Psurtseva N.V."/>
            <person name="Savinova O.S."/>
            <person name="Shakhova N.V."/>
            <person name="Tyazhelova T.V."/>
            <person name="Vasina D.V."/>
        </authorList>
    </citation>
    <scope>NUCLEOTIDE SEQUENCE [LARGE SCALE GENOMIC DNA]</scope>
    <source>
        <strain evidence="5 6">LE-BIN_3174</strain>
    </source>
</reference>
<dbReference type="SUPFAM" id="SSF47616">
    <property type="entry name" value="GST C-terminal domain-like"/>
    <property type="match status" value="1"/>
</dbReference>
<evidence type="ECO:0000313" key="5">
    <source>
        <dbReference type="EMBL" id="TCD64418.1"/>
    </source>
</evidence>
<feature type="domain" description="GST N-terminal" evidence="3">
    <location>
        <begin position="5"/>
        <end position="89"/>
    </location>
</feature>
<dbReference type="Pfam" id="PF00043">
    <property type="entry name" value="GST_C"/>
    <property type="match status" value="1"/>
</dbReference>
<dbReference type="GO" id="GO:0016740">
    <property type="term" value="F:transferase activity"/>
    <property type="evidence" value="ECO:0007669"/>
    <property type="project" value="UniProtKB-KW"/>
</dbReference>
<protein>
    <submittedName>
        <fullName evidence="5">Glutathione S-transferase 2</fullName>
    </submittedName>
</protein>
<dbReference type="EMBL" id="RWJN01000237">
    <property type="protein sequence ID" value="TCD64418.1"/>
    <property type="molecule type" value="Genomic_DNA"/>
</dbReference>
<feature type="domain" description="GST C-terminal" evidence="4">
    <location>
        <begin position="95"/>
        <end position="231"/>
    </location>
</feature>
<accession>A0A4R0RKU8</accession>
<evidence type="ECO:0000259" key="3">
    <source>
        <dbReference type="PROSITE" id="PS50404"/>
    </source>
</evidence>
<dbReference type="InterPro" id="IPR004045">
    <property type="entry name" value="Glutathione_S-Trfase_N"/>
</dbReference>